<comment type="caution">
    <text evidence="2">The sequence shown here is derived from an EMBL/GenBank/DDBJ whole genome shotgun (WGS) entry which is preliminary data.</text>
</comment>
<dbReference type="Proteomes" id="UP001333996">
    <property type="component" value="Unassembled WGS sequence"/>
</dbReference>
<reference evidence="2" key="1">
    <citation type="submission" date="2024-01" db="EMBL/GenBank/DDBJ databases">
        <title>First draft genome sequence data of TA4-1, the type strain of Gram-positive actinobacterium Streptomyces chiangmaiensis.</title>
        <authorList>
            <person name="Yasawong M."/>
            <person name="Nantapong N."/>
        </authorList>
    </citation>
    <scope>NUCLEOTIDE SEQUENCE</scope>
    <source>
        <strain evidence="2">TA4-1</strain>
    </source>
</reference>
<sequence length="170" mass="18578">MIKDPNVPWPDGSFPYDVLAPAGVNPHTSHADMKDASFELMQAGLMSPEGQNAHRQLRSLDTRLLADLLFFPVDLREALREALRQTERELAEPGEPAQVARSLAVTEELVGPLEDELDGVPLPPPENPQVEWDFAGPEALGLPGLAEQLARFDDGTTPYPTAPEPKKGPR</sequence>
<evidence type="ECO:0000256" key="1">
    <source>
        <dbReference type="SAM" id="MobiDB-lite"/>
    </source>
</evidence>
<proteinExistence type="predicted"/>
<feature type="region of interest" description="Disordered" evidence="1">
    <location>
        <begin position="150"/>
        <end position="170"/>
    </location>
</feature>
<gene>
    <name evidence="2" type="ORF">VXC91_19910</name>
</gene>
<dbReference type="RefSeq" id="WP_329508633.1">
    <property type="nucleotide sequence ID" value="NZ_BAAAYZ010000085.1"/>
</dbReference>
<evidence type="ECO:0000313" key="2">
    <source>
        <dbReference type="EMBL" id="MED7824184.1"/>
    </source>
</evidence>
<accession>A0ABU7FM47</accession>
<keyword evidence="3" id="KW-1185">Reference proteome</keyword>
<dbReference type="EMBL" id="JAYWVC010000064">
    <property type="protein sequence ID" value="MED7824184.1"/>
    <property type="molecule type" value="Genomic_DNA"/>
</dbReference>
<organism evidence="2 3">
    <name type="scientific">Streptomyces chiangmaiensis</name>
    <dbReference type="NCBI Taxonomy" id="766497"/>
    <lineage>
        <taxon>Bacteria</taxon>
        <taxon>Bacillati</taxon>
        <taxon>Actinomycetota</taxon>
        <taxon>Actinomycetes</taxon>
        <taxon>Kitasatosporales</taxon>
        <taxon>Streptomycetaceae</taxon>
        <taxon>Streptomyces</taxon>
    </lineage>
</organism>
<name>A0ABU7FM47_9ACTN</name>
<evidence type="ECO:0000313" key="3">
    <source>
        <dbReference type="Proteomes" id="UP001333996"/>
    </source>
</evidence>
<protein>
    <submittedName>
        <fullName evidence="2">Uncharacterized protein</fullName>
    </submittedName>
</protein>